<feature type="transmembrane region" description="Helical" evidence="1">
    <location>
        <begin position="12"/>
        <end position="39"/>
    </location>
</feature>
<reference evidence="2 3" key="1">
    <citation type="submission" date="2014-03" db="EMBL/GenBank/DDBJ databases">
        <title>Draft genome sequence of the novel thermoacidophilic archaea Acidianus copahuensis ALE1 strain, isolated from Copahue volcanic area in Neuquen Argentina.</title>
        <authorList>
            <person name="Urbieta M.S."/>
            <person name="Rascovan N."/>
            <person name="Castro C."/>
            <person name="Revale S."/>
            <person name="Giaveno M.A."/>
            <person name="Vazquez M.P."/>
            <person name="Donati E.R."/>
        </authorList>
    </citation>
    <scope>NUCLEOTIDE SEQUENCE [LARGE SCALE GENOMIC DNA]</scope>
    <source>
        <strain evidence="2 3">ALE1</strain>
    </source>
</reference>
<dbReference type="AlphaFoldDB" id="A0A031LL65"/>
<feature type="transmembrane region" description="Helical" evidence="1">
    <location>
        <begin position="132"/>
        <end position="156"/>
    </location>
</feature>
<keyword evidence="1" id="KW-0472">Membrane</keyword>
<feature type="transmembrane region" description="Helical" evidence="1">
    <location>
        <begin position="203"/>
        <end position="223"/>
    </location>
</feature>
<keyword evidence="3" id="KW-1185">Reference proteome</keyword>
<feature type="transmembrane region" description="Helical" evidence="1">
    <location>
        <begin position="45"/>
        <end position="65"/>
    </location>
</feature>
<keyword evidence="1" id="KW-0812">Transmembrane</keyword>
<evidence type="ECO:0000256" key="1">
    <source>
        <dbReference type="SAM" id="Phobius"/>
    </source>
</evidence>
<name>A0A031LL65_9CREN</name>
<feature type="transmembrane region" description="Helical" evidence="1">
    <location>
        <begin position="101"/>
        <end position="126"/>
    </location>
</feature>
<sequence>MYEMRNLLLRPLVLSSIFIFVVIGLFVPFNLIPVCFVGITLPAMVGSSSIIFTAIFPLVVIYLAYVNFARSRLEGSLEQILVTPATRSSVFISRMVAGTMVLLISVAVYTLALGFFIWSFFIGVITTKLQGLLLFILFNFLELLSLYLIFMVVAFLSKNQEKYTLLSAILFAVFEGITILGNTFPNLNWLPYFFSPMGISESLSSLIMPGFVNPPPLAFWFIIPL</sequence>
<evidence type="ECO:0000313" key="3">
    <source>
        <dbReference type="Proteomes" id="UP000024332"/>
    </source>
</evidence>
<dbReference type="Proteomes" id="UP000024332">
    <property type="component" value="Unassembled WGS sequence"/>
</dbReference>
<comment type="caution">
    <text evidence="2">The sequence shown here is derived from an EMBL/GenBank/DDBJ whole genome shotgun (WGS) entry which is preliminary data.</text>
</comment>
<evidence type="ECO:0000313" key="2">
    <source>
        <dbReference type="EMBL" id="EZQ01648.1"/>
    </source>
</evidence>
<dbReference type="RefSeq" id="WP_048100691.1">
    <property type="nucleotide sequence ID" value="NZ_JFZT01000065.1"/>
</dbReference>
<organism evidence="2 3">
    <name type="scientific">Candidatus Acidianus copahuensis</name>
    <dbReference type="NCBI Taxonomy" id="1160895"/>
    <lineage>
        <taxon>Archaea</taxon>
        <taxon>Thermoproteota</taxon>
        <taxon>Thermoprotei</taxon>
        <taxon>Sulfolobales</taxon>
        <taxon>Sulfolobaceae</taxon>
        <taxon>Acidianus</taxon>
    </lineage>
</organism>
<keyword evidence="1" id="KW-1133">Transmembrane helix</keyword>
<accession>A0A031LL65</accession>
<gene>
    <name evidence="2" type="ORF">CM19_12620</name>
</gene>
<protein>
    <submittedName>
        <fullName evidence="2">Uncharacterized protein</fullName>
    </submittedName>
</protein>
<dbReference type="EMBL" id="JFZT01000065">
    <property type="protein sequence ID" value="EZQ01648.1"/>
    <property type="molecule type" value="Genomic_DNA"/>
</dbReference>
<proteinExistence type="predicted"/>
<feature type="transmembrane region" description="Helical" evidence="1">
    <location>
        <begin position="163"/>
        <end position="183"/>
    </location>
</feature>